<dbReference type="InterPro" id="IPR036291">
    <property type="entry name" value="NAD(P)-bd_dom_sf"/>
</dbReference>
<proteinExistence type="predicted"/>
<dbReference type="STRING" id="937334.SAMN05444406_12621"/>
<dbReference type="InterPro" id="IPR000683">
    <property type="entry name" value="Gfo/Idh/MocA-like_OxRdtase_N"/>
</dbReference>
<organism evidence="2 3">
    <name type="scientific">Caldicoprobacter faecalis</name>
    <dbReference type="NCBI Taxonomy" id="937334"/>
    <lineage>
        <taxon>Bacteria</taxon>
        <taxon>Bacillati</taxon>
        <taxon>Bacillota</taxon>
        <taxon>Clostridia</taxon>
        <taxon>Caldicoprobacterales</taxon>
        <taxon>Caldicoprobacteraceae</taxon>
        <taxon>Caldicoprobacter</taxon>
    </lineage>
</organism>
<evidence type="ECO:0000313" key="3">
    <source>
        <dbReference type="Proteomes" id="UP000198577"/>
    </source>
</evidence>
<dbReference type="Gene3D" id="3.40.50.720">
    <property type="entry name" value="NAD(P)-binding Rossmann-like Domain"/>
    <property type="match status" value="1"/>
</dbReference>
<sequence length="407" mass="45925">MYNDNQVSIVLVGIGGYGNIYVDALLSNLDRGDFKIVGAVDPRPEGCRNLHKIKERGIPIFSSMEEFYASFKADLAIISTPIHFHCSQTCYALSQGSNVLCEKPVSATIQEARQMMEARDRAGKIVAIGYQWSYTDAIRALKKDIQSGLFGRPKRFKTIVLWPRDRDYYRRGWAGKLKDAEGRWILDSVANNATAHHLHNMFYVLGKEESESARPAQLTAELYHANNIENFDTAAVRIFTEEGVELLFYVTHAVTETVNPTFCFEFEKARVVYGPLEGESDNILAVFNDGTCKVYGNPEKEKIKKLWMTIEAVKGVQHVVCGIEAATSQTLCINGMQESVPRIPYFPGNLIKYDENTKVTWVEGLNDVLKGCYQEWKLPHEIGVEWAKAGKTMDLRGYQYFKGDDIG</sequence>
<dbReference type="SUPFAM" id="SSF51735">
    <property type="entry name" value="NAD(P)-binding Rossmann-fold domains"/>
    <property type="match status" value="1"/>
</dbReference>
<dbReference type="SUPFAM" id="SSF55347">
    <property type="entry name" value="Glyceraldehyde-3-phosphate dehydrogenase-like, C-terminal domain"/>
    <property type="match status" value="1"/>
</dbReference>
<dbReference type="InterPro" id="IPR052515">
    <property type="entry name" value="Gfo/Idh/MocA_Oxidoreductase"/>
</dbReference>
<evidence type="ECO:0000313" key="2">
    <source>
        <dbReference type="EMBL" id="SFQ31466.1"/>
    </source>
</evidence>
<dbReference type="GO" id="GO:0000166">
    <property type="term" value="F:nucleotide binding"/>
    <property type="evidence" value="ECO:0007669"/>
    <property type="project" value="InterPro"/>
</dbReference>
<dbReference type="Pfam" id="PF01408">
    <property type="entry name" value="GFO_IDH_MocA"/>
    <property type="match status" value="1"/>
</dbReference>
<gene>
    <name evidence="2" type="ORF">SAMN05444406_12621</name>
</gene>
<protein>
    <submittedName>
        <fullName evidence="2">Predicted dehydrogenase</fullName>
    </submittedName>
</protein>
<dbReference type="AlphaFoldDB" id="A0A1I5XI35"/>
<dbReference type="Proteomes" id="UP000198577">
    <property type="component" value="Unassembled WGS sequence"/>
</dbReference>
<dbReference type="RefSeq" id="WP_092282597.1">
    <property type="nucleotide sequence ID" value="NZ_FOXR01000026.1"/>
</dbReference>
<reference evidence="2 3" key="1">
    <citation type="submission" date="2016-10" db="EMBL/GenBank/DDBJ databases">
        <authorList>
            <person name="de Groot N.N."/>
        </authorList>
    </citation>
    <scope>NUCLEOTIDE SEQUENCE [LARGE SCALE GENOMIC DNA]</scope>
    <source>
        <strain evidence="2 3">DSM 20678</strain>
    </source>
</reference>
<dbReference type="EMBL" id="FOXR01000026">
    <property type="protein sequence ID" value="SFQ31466.1"/>
    <property type="molecule type" value="Genomic_DNA"/>
</dbReference>
<accession>A0A1I5XI35</accession>
<name>A0A1I5XI35_9FIRM</name>
<dbReference type="OrthoDB" id="9783105at2"/>
<evidence type="ECO:0000259" key="1">
    <source>
        <dbReference type="Pfam" id="PF01408"/>
    </source>
</evidence>
<dbReference type="Gene3D" id="3.30.360.10">
    <property type="entry name" value="Dihydrodipicolinate Reductase, domain 2"/>
    <property type="match status" value="1"/>
</dbReference>
<dbReference type="PANTHER" id="PTHR43249:SF1">
    <property type="entry name" value="D-GLUCOSIDE 3-DEHYDROGENASE"/>
    <property type="match status" value="1"/>
</dbReference>
<feature type="domain" description="Gfo/Idh/MocA-like oxidoreductase N-terminal" evidence="1">
    <location>
        <begin position="8"/>
        <end position="130"/>
    </location>
</feature>
<keyword evidence="3" id="KW-1185">Reference proteome</keyword>
<dbReference type="PANTHER" id="PTHR43249">
    <property type="entry name" value="UDP-N-ACETYL-2-AMINO-2-DEOXY-D-GLUCURONATE OXIDASE"/>
    <property type="match status" value="1"/>
</dbReference>